<dbReference type="Proteomes" id="UP000323439">
    <property type="component" value="Unassembled WGS sequence"/>
</dbReference>
<gene>
    <name evidence="1" type="ORF">SAMN02910315_00350</name>
</gene>
<sequence length="96" mass="11046">MHLKELLDDLDLRLKLPQHWYSTDISNDFEDGKLVENGDVTVIEAESGDNIKRITIDVDDGMSIITRYPDGKEIGVKYLDNKDDFEYIGKISDLRD</sequence>
<evidence type="ECO:0000313" key="2">
    <source>
        <dbReference type="Proteomes" id="UP000323439"/>
    </source>
</evidence>
<organism evidence="1 2">
    <name type="scientific">Methanobrevibacter millerae</name>
    <dbReference type="NCBI Taxonomy" id="230361"/>
    <lineage>
        <taxon>Archaea</taxon>
        <taxon>Methanobacteriati</taxon>
        <taxon>Methanobacteriota</taxon>
        <taxon>Methanomada group</taxon>
        <taxon>Methanobacteria</taxon>
        <taxon>Methanobacteriales</taxon>
        <taxon>Methanobacteriaceae</taxon>
        <taxon>Methanobrevibacter</taxon>
    </lineage>
</organism>
<dbReference type="AlphaFoldDB" id="A0A1G5V421"/>
<dbReference type="OrthoDB" id="76484at2157"/>
<dbReference type="RefSeq" id="WP_149730990.1">
    <property type="nucleotide sequence ID" value="NZ_FMXB01000002.1"/>
</dbReference>
<dbReference type="EMBL" id="FMXB01000002">
    <property type="protein sequence ID" value="SDA40609.1"/>
    <property type="molecule type" value="Genomic_DNA"/>
</dbReference>
<accession>A0A1G5V421</accession>
<name>A0A1G5V421_9EURY</name>
<proteinExistence type="predicted"/>
<protein>
    <submittedName>
        <fullName evidence="1">Uncharacterized protein</fullName>
    </submittedName>
</protein>
<evidence type="ECO:0000313" key="1">
    <source>
        <dbReference type="EMBL" id="SDA40609.1"/>
    </source>
</evidence>
<keyword evidence="2" id="KW-1185">Reference proteome</keyword>
<reference evidence="1 2" key="1">
    <citation type="submission" date="2016-10" db="EMBL/GenBank/DDBJ databases">
        <authorList>
            <person name="Varghese N."/>
            <person name="Submissions S."/>
        </authorList>
    </citation>
    <scope>NUCLEOTIDE SEQUENCE [LARGE SCALE GENOMIC DNA]</scope>
    <source>
        <strain evidence="1 2">DSM 16643</strain>
    </source>
</reference>